<accession>A0A9W8DXM1</accession>
<dbReference type="GO" id="GO:0000811">
    <property type="term" value="C:GINS complex"/>
    <property type="evidence" value="ECO:0007669"/>
    <property type="project" value="UniProtKB-UniRule"/>
</dbReference>
<dbReference type="InterPro" id="IPR056783">
    <property type="entry name" value="PSF1_C"/>
</dbReference>
<keyword evidence="11" id="KW-1185">Reference proteome</keyword>
<protein>
    <recommendedName>
        <fullName evidence="3 6">DNA replication complex GINS protein PSF1</fullName>
    </recommendedName>
</protein>
<reference evidence="9" key="1">
    <citation type="submission" date="2022-07" db="EMBL/GenBank/DDBJ databases">
        <title>Phylogenomic reconstructions and comparative analyses of Kickxellomycotina fungi.</title>
        <authorList>
            <person name="Reynolds N.K."/>
            <person name="Stajich J.E."/>
            <person name="Barry K."/>
            <person name="Grigoriev I.V."/>
            <person name="Crous P."/>
            <person name="Smith M.E."/>
        </authorList>
    </citation>
    <scope>NUCLEOTIDE SEQUENCE</scope>
    <source>
        <strain evidence="9">RSA 861</strain>
    </source>
</reference>
<evidence type="ECO:0000256" key="5">
    <source>
        <dbReference type="ARBA" id="ARBA00023242"/>
    </source>
</evidence>
<comment type="similarity">
    <text evidence="2 6">Belongs to the GINS1/PSF1 family.</text>
</comment>
<comment type="function">
    <text evidence="6">Required for correct functioning of the GINS complex, a complex that plays an essential role in the initiation of DNA replication, and progression of DNA replication forks. GINS complex seems to bind preferentially to single-stranded DNA.</text>
</comment>
<evidence type="ECO:0000256" key="6">
    <source>
        <dbReference type="RuleBase" id="RU368085"/>
    </source>
</evidence>
<proteinExistence type="inferred from homology"/>
<evidence type="ECO:0000256" key="1">
    <source>
        <dbReference type="ARBA" id="ARBA00004123"/>
    </source>
</evidence>
<comment type="subunit">
    <text evidence="6">Component of the GINS complex.</text>
</comment>
<dbReference type="InterPro" id="IPR021151">
    <property type="entry name" value="GINS_A"/>
</dbReference>
<dbReference type="Proteomes" id="UP001150569">
    <property type="component" value="Unassembled WGS sequence"/>
</dbReference>
<comment type="caution">
    <text evidence="9">The sequence shown here is derived from an EMBL/GenBank/DDBJ whole genome shotgun (WGS) entry which is preliminary data.</text>
</comment>
<feature type="domain" description="GINS subunit" evidence="7">
    <location>
        <begin position="50"/>
        <end position="129"/>
    </location>
</feature>
<dbReference type="SUPFAM" id="SSF158573">
    <property type="entry name" value="GINS helical bundle-like"/>
    <property type="match status" value="1"/>
</dbReference>
<evidence type="ECO:0000256" key="2">
    <source>
        <dbReference type="ARBA" id="ARBA00006677"/>
    </source>
</evidence>
<keyword evidence="4 6" id="KW-0235">DNA replication</keyword>
<dbReference type="EMBL" id="JANBPT010000097">
    <property type="protein sequence ID" value="KAJ1927896.1"/>
    <property type="molecule type" value="Genomic_DNA"/>
</dbReference>
<evidence type="ECO:0000259" key="7">
    <source>
        <dbReference type="Pfam" id="PF05916"/>
    </source>
</evidence>
<dbReference type="AlphaFoldDB" id="A0A9W8DXM1"/>
<gene>
    <name evidence="9" type="primary">PSF1_2</name>
    <name evidence="10" type="synonym">PSF1_1</name>
    <name evidence="10" type="ORF">IWQ60_002540</name>
    <name evidence="9" type="ORF">IWQ60_006421</name>
</gene>
<dbReference type="Pfam" id="PF05916">
    <property type="entry name" value="Sld5"/>
    <property type="match status" value="1"/>
</dbReference>
<evidence type="ECO:0000313" key="11">
    <source>
        <dbReference type="Proteomes" id="UP001150569"/>
    </source>
</evidence>
<dbReference type="OrthoDB" id="10252587at2759"/>
<evidence type="ECO:0000313" key="10">
    <source>
        <dbReference type="EMBL" id="KAJ1927896.1"/>
    </source>
</evidence>
<dbReference type="PANTHER" id="PTHR12914:SF2">
    <property type="entry name" value="DNA REPLICATION COMPLEX GINS PROTEIN PSF1"/>
    <property type="match status" value="1"/>
</dbReference>
<sequence length="196" mass="22208">MLGDSAYKLALETKRTQAHLPMYNEALVHHLCRETRHIMGELETLLQSLETIRDEPDADTRSVAAQLAVKHATVKRNKRCLLAYQAQRLRFLQNVFWQVGGVPEEIKPQLSPAELDFFSGYALAVNTYKAPFIDLDLTVSDLPPKDLYIEVRVLQDCGEVQLENGSLLLSKNSQHHVKRTDVDHLVSRGLLQHIDG</sequence>
<dbReference type="CDD" id="cd21696">
    <property type="entry name" value="GINS_B_Psf1"/>
    <property type="match status" value="1"/>
</dbReference>
<evidence type="ECO:0000256" key="4">
    <source>
        <dbReference type="ARBA" id="ARBA00022705"/>
    </source>
</evidence>
<dbReference type="GO" id="GO:1902983">
    <property type="term" value="P:DNA strand elongation involved in mitotic DNA replication"/>
    <property type="evidence" value="ECO:0007669"/>
    <property type="project" value="TreeGrafter"/>
</dbReference>
<evidence type="ECO:0000256" key="3">
    <source>
        <dbReference type="ARBA" id="ARBA00015143"/>
    </source>
</evidence>
<dbReference type="PANTHER" id="PTHR12914">
    <property type="entry name" value="PARTNER OF SLD5"/>
    <property type="match status" value="1"/>
</dbReference>
<keyword evidence="5 6" id="KW-0539">Nucleus</keyword>
<organism evidence="9 11">
    <name type="scientific">Tieghemiomyces parasiticus</name>
    <dbReference type="NCBI Taxonomy" id="78921"/>
    <lineage>
        <taxon>Eukaryota</taxon>
        <taxon>Fungi</taxon>
        <taxon>Fungi incertae sedis</taxon>
        <taxon>Zoopagomycota</taxon>
        <taxon>Kickxellomycotina</taxon>
        <taxon>Dimargaritomycetes</taxon>
        <taxon>Dimargaritales</taxon>
        <taxon>Dimargaritaceae</taxon>
        <taxon>Tieghemiomyces</taxon>
    </lineage>
</organism>
<dbReference type="InterPro" id="IPR005339">
    <property type="entry name" value="GINS_Psf1"/>
</dbReference>
<feature type="domain" description="DNA replication complex GINS protein PSF1 C-terminal" evidence="8">
    <location>
        <begin position="145"/>
        <end position="194"/>
    </location>
</feature>
<comment type="subcellular location">
    <subcellularLocation>
        <location evidence="1 6">Nucleus</location>
    </subcellularLocation>
</comment>
<evidence type="ECO:0000259" key="8">
    <source>
        <dbReference type="Pfam" id="PF24997"/>
    </source>
</evidence>
<dbReference type="InterPro" id="IPR036224">
    <property type="entry name" value="GINS_bundle-like_dom_sf"/>
</dbReference>
<dbReference type="CDD" id="cd11710">
    <property type="entry name" value="GINS_A_psf1"/>
    <property type="match status" value="1"/>
</dbReference>
<evidence type="ECO:0000313" key="9">
    <source>
        <dbReference type="EMBL" id="KAJ1922606.1"/>
    </source>
</evidence>
<name>A0A9W8DXM1_9FUNG</name>
<dbReference type="Pfam" id="PF24997">
    <property type="entry name" value="PSF1_C"/>
    <property type="match status" value="1"/>
</dbReference>
<dbReference type="EMBL" id="JANBPT010000385">
    <property type="protein sequence ID" value="KAJ1922606.1"/>
    <property type="molecule type" value="Genomic_DNA"/>
</dbReference>
<dbReference type="Gene3D" id="1.20.58.1030">
    <property type="match status" value="1"/>
</dbReference>